<organism evidence="1">
    <name type="scientific">Anguilla anguilla</name>
    <name type="common">European freshwater eel</name>
    <name type="synonym">Muraena anguilla</name>
    <dbReference type="NCBI Taxonomy" id="7936"/>
    <lineage>
        <taxon>Eukaryota</taxon>
        <taxon>Metazoa</taxon>
        <taxon>Chordata</taxon>
        <taxon>Craniata</taxon>
        <taxon>Vertebrata</taxon>
        <taxon>Euteleostomi</taxon>
        <taxon>Actinopterygii</taxon>
        <taxon>Neopterygii</taxon>
        <taxon>Teleostei</taxon>
        <taxon>Anguilliformes</taxon>
        <taxon>Anguillidae</taxon>
        <taxon>Anguilla</taxon>
    </lineage>
</organism>
<sequence>MCVFDCFRGNQTHRRRNNYDNIFYETVVIRIFSSINPPSLRTLRPY</sequence>
<reference evidence="1" key="1">
    <citation type="submission" date="2014-11" db="EMBL/GenBank/DDBJ databases">
        <authorList>
            <person name="Amaro Gonzalez C."/>
        </authorList>
    </citation>
    <scope>NUCLEOTIDE SEQUENCE</scope>
</reference>
<protein>
    <submittedName>
        <fullName evidence="1">Uncharacterized protein</fullName>
    </submittedName>
</protein>
<dbReference type="EMBL" id="GBXM01066916">
    <property type="protein sequence ID" value="JAH41661.1"/>
    <property type="molecule type" value="Transcribed_RNA"/>
</dbReference>
<evidence type="ECO:0000313" key="1">
    <source>
        <dbReference type="EMBL" id="JAH41661.1"/>
    </source>
</evidence>
<reference evidence="1" key="2">
    <citation type="journal article" date="2015" name="Fish Shellfish Immunol.">
        <title>Early steps in the European eel (Anguilla anguilla)-Vibrio vulnificus interaction in the gills: Role of the RtxA13 toxin.</title>
        <authorList>
            <person name="Callol A."/>
            <person name="Pajuelo D."/>
            <person name="Ebbesson L."/>
            <person name="Teles M."/>
            <person name="MacKenzie S."/>
            <person name="Amaro C."/>
        </authorList>
    </citation>
    <scope>NUCLEOTIDE SEQUENCE</scope>
</reference>
<dbReference type="AlphaFoldDB" id="A0A0E9SK16"/>
<accession>A0A0E9SK16</accession>
<proteinExistence type="predicted"/>
<name>A0A0E9SK16_ANGAN</name>